<dbReference type="Gene3D" id="1.25.40.20">
    <property type="entry name" value="Ankyrin repeat-containing domain"/>
    <property type="match status" value="1"/>
</dbReference>
<dbReference type="PROSITE" id="PS00518">
    <property type="entry name" value="ZF_RING_1"/>
    <property type="match status" value="1"/>
</dbReference>
<proteinExistence type="predicted"/>
<evidence type="ECO:0000256" key="1">
    <source>
        <dbReference type="ARBA" id="ARBA00022723"/>
    </source>
</evidence>
<evidence type="ECO:0000256" key="3">
    <source>
        <dbReference type="ARBA" id="ARBA00022833"/>
    </source>
</evidence>
<evidence type="ECO:0000313" key="7">
    <source>
        <dbReference type="Proteomes" id="UP000472727"/>
    </source>
</evidence>
<comment type="caution">
    <text evidence="6">The sequence shown here is derived from an EMBL/GenBank/DDBJ whole genome shotgun (WGS) entry which is preliminary data.</text>
</comment>
<dbReference type="GO" id="GO:0008270">
    <property type="term" value="F:zinc ion binding"/>
    <property type="evidence" value="ECO:0007669"/>
    <property type="project" value="UniProtKB-KW"/>
</dbReference>
<name>A0A7C8Q9M2_ORBOL</name>
<dbReference type="InterPro" id="IPR001841">
    <property type="entry name" value="Znf_RING"/>
</dbReference>
<dbReference type="SUPFAM" id="SSF48403">
    <property type="entry name" value="Ankyrin repeat"/>
    <property type="match status" value="1"/>
</dbReference>
<reference evidence="6 7" key="1">
    <citation type="submission" date="2019-06" db="EMBL/GenBank/DDBJ databases">
        <authorList>
            <person name="Palmer J.M."/>
        </authorList>
    </citation>
    <scope>NUCLEOTIDE SEQUENCE [LARGE SCALE GENOMIC DNA]</scope>
    <source>
        <strain evidence="6 7">TWF106</strain>
    </source>
</reference>
<dbReference type="Proteomes" id="UP000472727">
    <property type="component" value="Unassembled WGS sequence"/>
</dbReference>
<evidence type="ECO:0000313" key="6">
    <source>
        <dbReference type="EMBL" id="KAF3201933.1"/>
    </source>
</evidence>
<evidence type="ECO:0000256" key="4">
    <source>
        <dbReference type="PROSITE-ProRule" id="PRU00175"/>
    </source>
</evidence>
<keyword evidence="1" id="KW-0479">Metal-binding</keyword>
<dbReference type="InterPro" id="IPR017907">
    <property type="entry name" value="Znf_RING_CS"/>
</dbReference>
<keyword evidence="3" id="KW-0862">Zinc</keyword>
<dbReference type="EMBL" id="WIWS01000151">
    <property type="protein sequence ID" value="KAF3201933.1"/>
    <property type="molecule type" value="Genomic_DNA"/>
</dbReference>
<protein>
    <recommendedName>
        <fullName evidence="5">RING-type domain-containing protein</fullName>
    </recommendedName>
</protein>
<accession>A0A7C8Q9M2</accession>
<keyword evidence="2 4" id="KW-0863">Zinc-finger</keyword>
<gene>
    <name evidence="6" type="ORF">TWF106_002655</name>
</gene>
<evidence type="ECO:0000259" key="5">
    <source>
        <dbReference type="PROSITE" id="PS50089"/>
    </source>
</evidence>
<feature type="domain" description="RING-type" evidence="5">
    <location>
        <begin position="855"/>
        <end position="895"/>
    </location>
</feature>
<organism evidence="6 7">
    <name type="scientific">Orbilia oligospora</name>
    <name type="common">Nematode-trapping fungus</name>
    <name type="synonym">Arthrobotrys oligospora</name>
    <dbReference type="NCBI Taxonomy" id="2813651"/>
    <lineage>
        <taxon>Eukaryota</taxon>
        <taxon>Fungi</taxon>
        <taxon>Dikarya</taxon>
        <taxon>Ascomycota</taxon>
        <taxon>Pezizomycotina</taxon>
        <taxon>Orbiliomycetes</taxon>
        <taxon>Orbiliales</taxon>
        <taxon>Orbiliaceae</taxon>
        <taxon>Orbilia</taxon>
    </lineage>
</organism>
<sequence length="1374" mass="154857">MDPLSISASIAGLIALTTGLIKLTDTLRNSLKEDALQLVVGVSQDIELLHGILMRIQTWADSVQSNGKGHDQLLNLSPFVTNCTDIIKRIGGELLALKEVAKKRGLRRLYSAVSLNERMKALDASRAALSEAKTTLLLALSTKDSDISASLEMIQTKLETICLNISSTDSGDSTTTSSEFDGPQSFEDWLQSFTTERQEGELADYRRRKQRKRQREDDKYSQKVIPVDLNLGYEDVCGFRTEDGNHQYAPFEPFNAPPLVRVTAGPSNYDLSKGLCINENERLVDYFNNFLDYETPKGPDSNPSYFNIQRRNLSQGLEIVDLHDSEFSRTWIDFNRCQRVPADGEVHEPPDTLGNFPVLAVSDFKNKLPVNMVKKGGFFFPMLQRESLGLKFDSKHGCPDELFAIRLHAGSVNVVTGKPVVPVSNSAAGQNAQDYVVTPAQKRLDGVKNGQGKVQQFVAMPLSWGYGVEKQATGSEFIGGIQLQIAPKLKTDVKFNSQRHRHRVVSHPDGLLHQGGFETSEPRDLDIFKSPRELGISSCFMDVLLDNAFQPRCDQNVSDGIRRTLEKEEDQFHLILSFLKSMLRSRFVYELGSHIEGSYGIVPQAPLILHPVEPIVLTVAYDSKVNPEAAYQKIFHRFSPFTDFRDAFSVILENYILPRTQWTKESIFINGKHLSELLDICKRRIYVPLREVLPNEGIILVGPTDDLTRKSTSLLIEKFKSKREVISWRKRPRRSQHSFGLDGWEMSIGVQGNIRQRIKDTKYPDLWRWDRSQFVNLQIINAMMFYRVTGLAYTSYGDLEVPTEFIEERFGSNSDVVARQNRVHGSGYKPITEIDSLAGINIDIKIPKGGHRIGCACCENNFCDTLIQPCNHVFCSYCIAGTMTNITKDLVCDVCGVRASSTIRFSATMELPMSTILGLRKESGPTGQPINTSPQHFMLSLQTLPNMTNFSSTTNVEFTLVDMLPVYSILSPFLPGKEPGDFPSPGYCLYEVASRPDIIGAIVIEFLRLPLQKRVSLLYQVFEALPSFHPQDWGGRMKLEKEGFKLNQNTIRVFLQLVPNASDMIAHGGSYNSLADALYPSEKNSQWLRLYFEDVYSWVLKTIPSFADIGISTWEFLRVDMTKKSIDIIIDDIVSQKTPPTLLNSYLLSLRETKRADYAISRLVGIGADINAQDENGNTIFHINNIGKETWYFNKDILRLGGRIDIPNKDLDTPLHLAARHYYSISHLEALCADPLAKTIVNQKNKEGHTPWQIHFATICTSPYTMHAISNGNGRECAAIDILLSAGADPTITLPSCDTWVTSAIRQTVWDSYLHPESLEGWIDAQLYSDYVDYWNGLDYTEEGIKRRESVWRTRYQRMAPASLEDEISSIFEN</sequence>
<evidence type="ECO:0000256" key="2">
    <source>
        <dbReference type="ARBA" id="ARBA00022771"/>
    </source>
</evidence>
<dbReference type="InterPro" id="IPR036770">
    <property type="entry name" value="Ankyrin_rpt-contain_sf"/>
</dbReference>
<dbReference type="SUPFAM" id="SSF57850">
    <property type="entry name" value="RING/U-box"/>
    <property type="match status" value="1"/>
</dbReference>
<dbReference type="PROSITE" id="PS50089">
    <property type="entry name" value="ZF_RING_2"/>
    <property type="match status" value="1"/>
</dbReference>